<dbReference type="EMBL" id="CP039704">
    <property type="protein sequence ID" value="QCI79879.1"/>
    <property type="molecule type" value="Genomic_DNA"/>
</dbReference>
<name>A0A4D7BWV5_9SPHN</name>
<accession>A0A4D7BWV5</accession>
<evidence type="ECO:0000313" key="4">
    <source>
        <dbReference type="Proteomes" id="UP000298714"/>
    </source>
</evidence>
<evidence type="ECO:0000259" key="2">
    <source>
        <dbReference type="Pfam" id="PF13449"/>
    </source>
</evidence>
<protein>
    <recommendedName>
        <fullName evidence="2">Phytase-like domain-containing protein</fullName>
    </recommendedName>
</protein>
<sequence length="333" mass="35303">MRRRWRLAATLALVAAAGSVRSSVPPVDPNLPSGVARIEITAKPLEQPPGQLGALDYLGGYVLDADSPDFGGLSGLRTLPDGSILMVSDAAHWLWVKTKRAENGRILGLGAGLIAPILDAQGQKLSKKTGDSEALDVTEGHAWVAYEGDTRIERFDGPFTSDPATAMVARPAERIALATLGPVPENGGPEAMTRLPGDGLLVISEEGKGPGGGASGLLRRPGQPDLRFGVLTSPDFKPTEIALLDANTVLLLTRRYIPLIGVSAELSRLDLGEVRPNAAIRPVVLARLEAPFPVDNMEGMTVEHIGGRTVITLVSDDNFNPLQRTLLLQFAIK</sequence>
<evidence type="ECO:0000313" key="3">
    <source>
        <dbReference type="EMBL" id="QCI79879.1"/>
    </source>
</evidence>
<reference evidence="4" key="1">
    <citation type="submission" date="2019-04" db="EMBL/GenBank/DDBJ databases">
        <title>Complete genome sequence of Sphingomonas sp. W1-2-3.</title>
        <authorList>
            <person name="Im W.T."/>
        </authorList>
    </citation>
    <scope>NUCLEOTIDE SEQUENCE [LARGE SCALE GENOMIC DNA]</scope>
    <source>
        <strain evidence="4">W1-2-3</strain>
    </source>
</reference>
<feature type="signal peptide" evidence="1">
    <location>
        <begin position="1"/>
        <end position="22"/>
    </location>
</feature>
<dbReference type="InterPro" id="IPR014567">
    <property type="entry name" value="UCP031900"/>
</dbReference>
<dbReference type="InterPro" id="IPR027372">
    <property type="entry name" value="Phytase-like_dom"/>
</dbReference>
<dbReference type="PIRSF" id="PIRSF031900">
    <property type="entry name" value="UCP031900"/>
    <property type="match status" value="1"/>
</dbReference>
<dbReference type="Proteomes" id="UP000298714">
    <property type="component" value="Chromosome"/>
</dbReference>
<feature type="chain" id="PRO_5020709109" description="Phytase-like domain-containing protein" evidence="1">
    <location>
        <begin position="23"/>
        <end position="333"/>
    </location>
</feature>
<dbReference type="KEGG" id="hgn:E6W36_11290"/>
<keyword evidence="4" id="KW-1185">Reference proteome</keyword>
<dbReference type="AlphaFoldDB" id="A0A4D7BWV5"/>
<gene>
    <name evidence="3" type="ORF">E6W36_11290</name>
</gene>
<dbReference type="RefSeq" id="WP_222872721.1">
    <property type="nucleotide sequence ID" value="NZ_CP039704.1"/>
</dbReference>
<dbReference type="Pfam" id="PF13449">
    <property type="entry name" value="Phytase-like"/>
    <property type="match status" value="1"/>
</dbReference>
<keyword evidence="1" id="KW-0732">Signal</keyword>
<proteinExistence type="predicted"/>
<organism evidence="3 4">
    <name type="scientific">Hankyongella ginsenosidimutans</name>
    <dbReference type="NCBI Taxonomy" id="1763828"/>
    <lineage>
        <taxon>Bacteria</taxon>
        <taxon>Pseudomonadati</taxon>
        <taxon>Pseudomonadota</taxon>
        <taxon>Alphaproteobacteria</taxon>
        <taxon>Sphingomonadales</taxon>
        <taxon>Sphingomonadaceae</taxon>
        <taxon>Hankyongella</taxon>
    </lineage>
</organism>
<evidence type="ECO:0000256" key="1">
    <source>
        <dbReference type="SAM" id="SignalP"/>
    </source>
</evidence>
<feature type="domain" description="Phytase-like" evidence="2">
    <location>
        <begin position="69"/>
        <end position="319"/>
    </location>
</feature>